<sequence length="67" mass="7365">MALIAMAARDCLMTKWGGGQAVASFEDGKMSFFPWLLASGTRRGMENRSSNVGRGTRPDVYHRALDD</sequence>
<name>A0A8H7E4M2_9EURO</name>
<organism evidence="2 3">
    <name type="scientific">Endocarpon pusillum</name>
    <dbReference type="NCBI Taxonomy" id="364733"/>
    <lineage>
        <taxon>Eukaryota</taxon>
        <taxon>Fungi</taxon>
        <taxon>Dikarya</taxon>
        <taxon>Ascomycota</taxon>
        <taxon>Pezizomycotina</taxon>
        <taxon>Eurotiomycetes</taxon>
        <taxon>Chaetothyriomycetidae</taxon>
        <taxon>Verrucariales</taxon>
        <taxon>Verrucariaceae</taxon>
        <taxon>Endocarpon</taxon>
    </lineage>
</organism>
<dbReference type="EMBL" id="JAACFV010000054">
    <property type="protein sequence ID" value="KAF7508405.1"/>
    <property type="molecule type" value="Genomic_DNA"/>
</dbReference>
<accession>A0A8H7E4M2</accession>
<dbReference type="AlphaFoldDB" id="A0A8H7E4M2"/>
<dbReference type="Proteomes" id="UP000606974">
    <property type="component" value="Unassembled WGS sequence"/>
</dbReference>
<keyword evidence="3" id="KW-1185">Reference proteome</keyword>
<reference evidence="2" key="1">
    <citation type="submission" date="2020-02" db="EMBL/GenBank/DDBJ databases">
        <authorList>
            <person name="Palmer J.M."/>
        </authorList>
    </citation>
    <scope>NUCLEOTIDE SEQUENCE</scope>
    <source>
        <strain evidence="2">EPUS1.4</strain>
        <tissue evidence="2">Thallus</tissue>
    </source>
</reference>
<comment type="caution">
    <text evidence="2">The sequence shown here is derived from an EMBL/GenBank/DDBJ whole genome shotgun (WGS) entry which is preliminary data.</text>
</comment>
<feature type="compositionally biased region" description="Basic and acidic residues" evidence="1">
    <location>
        <begin position="56"/>
        <end position="67"/>
    </location>
</feature>
<evidence type="ECO:0000313" key="3">
    <source>
        <dbReference type="Proteomes" id="UP000606974"/>
    </source>
</evidence>
<protein>
    <submittedName>
        <fullName evidence="2">Uncharacterized protein</fullName>
    </submittedName>
</protein>
<evidence type="ECO:0000313" key="2">
    <source>
        <dbReference type="EMBL" id="KAF7508405.1"/>
    </source>
</evidence>
<proteinExistence type="predicted"/>
<feature type="region of interest" description="Disordered" evidence="1">
    <location>
        <begin position="44"/>
        <end position="67"/>
    </location>
</feature>
<gene>
    <name evidence="2" type="ORF">GJ744_009258</name>
</gene>
<evidence type="ECO:0000256" key="1">
    <source>
        <dbReference type="SAM" id="MobiDB-lite"/>
    </source>
</evidence>